<dbReference type="Proteomes" id="UP000265515">
    <property type="component" value="Unassembled WGS sequence"/>
</dbReference>
<feature type="compositionally biased region" description="Basic and acidic residues" evidence="1">
    <location>
        <begin position="524"/>
        <end position="534"/>
    </location>
</feature>
<dbReference type="OrthoDB" id="1725373at2759"/>
<proteinExistence type="predicted"/>
<dbReference type="PANTHER" id="PTHR21004">
    <property type="entry name" value="SERINE PROTEASE-RELATED"/>
    <property type="match status" value="1"/>
</dbReference>
<feature type="compositionally biased region" description="Acidic residues" evidence="1">
    <location>
        <begin position="378"/>
        <end position="394"/>
    </location>
</feature>
<keyword evidence="3" id="KW-1185">Reference proteome</keyword>
<feature type="non-terminal residue" evidence="2">
    <location>
        <position position="1"/>
    </location>
</feature>
<sequence>DPKGKKMKRHASHITDCGTTTLSASGVLLLEMDLQAIIGGRSVVETATSGPFSESIADSAAGESVYAGLVLTSASLIEPFLSKGLPQAEGVCGPQLIAGAEAHILLEDFSSNQLGRSASVDSAGEPGQQSLAFPAWMPMKVVAVVGIAGAEKGLEKLVEARGEGWDVGWALPVATMERSKRANEIAGGGHSTVPAIFSSGEGAGSTLDKLGHHSQTPFTWKPPSSQPSYGEGRDVRPNSAIGWEKEGNEMRIAILGFSNSEAHRHLLHDVSQHRHRLSTQLRMPAGIHRASNVRRGARVTACGSPFGVLSPHHFHNSAADDVNSSPKYEQISANAVRFKHQDEQQRLKLMEELHVLGKNAELAFLENFAARNQQQEQHEEEQGDNMEYGEDEGESTSGENHSLKRKDLSGGREGLGRQEGQSQQAKRQQKGTVTENAEVSRTEGSKDGATQGKEGNTQATGSDVRGQESESTNASRGTTTPKASVSIIEERGKLMRNVKNMTEEEIQQAEEDKRDFTADSGSEDSSREEDWKEESGEEVMTLERWIQTVEQLEWGRTIECEIRLAHHKHLRTRSRRLRLRNISPSKTVLSC</sequence>
<feature type="compositionally biased region" description="Polar residues" evidence="1">
    <location>
        <begin position="469"/>
        <end position="483"/>
    </location>
</feature>
<feature type="compositionally biased region" description="Basic and acidic residues" evidence="1">
    <location>
        <begin position="401"/>
        <end position="416"/>
    </location>
</feature>
<gene>
    <name evidence="2" type="ORF">CBR_g49781</name>
</gene>
<feature type="region of interest" description="Disordered" evidence="1">
    <location>
        <begin position="214"/>
        <end position="233"/>
    </location>
</feature>
<accession>A0A388M5U6</accession>
<dbReference type="GO" id="GO:0004252">
    <property type="term" value="F:serine-type endopeptidase activity"/>
    <property type="evidence" value="ECO:0007669"/>
    <property type="project" value="InterPro"/>
</dbReference>
<dbReference type="PANTHER" id="PTHR21004:SF0">
    <property type="entry name" value="PEROXISOMAL LEADER PEPTIDE-PROCESSING PROTEASE"/>
    <property type="match status" value="1"/>
</dbReference>
<comment type="caution">
    <text evidence="2">The sequence shown here is derived from an EMBL/GenBank/DDBJ whole genome shotgun (WGS) entry which is preliminary data.</text>
</comment>
<feature type="compositionally biased region" description="Polar residues" evidence="1">
    <location>
        <begin position="214"/>
        <end position="228"/>
    </location>
</feature>
<protein>
    <submittedName>
        <fullName evidence="2">Uncharacterized protein</fullName>
    </submittedName>
</protein>
<feature type="region of interest" description="Disordered" evidence="1">
    <location>
        <begin position="372"/>
        <end position="486"/>
    </location>
</feature>
<evidence type="ECO:0000313" key="2">
    <source>
        <dbReference type="EMBL" id="GBG89931.1"/>
    </source>
</evidence>
<evidence type="ECO:0000313" key="3">
    <source>
        <dbReference type="Proteomes" id="UP000265515"/>
    </source>
</evidence>
<dbReference type="STRING" id="69332.A0A388M5U6"/>
<evidence type="ECO:0000256" key="1">
    <source>
        <dbReference type="SAM" id="MobiDB-lite"/>
    </source>
</evidence>
<organism evidence="2 3">
    <name type="scientific">Chara braunii</name>
    <name type="common">Braun's stonewort</name>
    <dbReference type="NCBI Taxonomy" id="69332"/>
    <lineage>
        <taxon>Eukaryota</taxon>
        <taxon>Viridiplantae</taxon>
        <taxon>Streptophyta</taxon>
        <taxon>Charophyceae</taxon>
        <taxon>Charales</taxon>
        <taxon>Characeae</taxon>
        <taxon>Chara</taxon>
    </lineage>
</organism>
<feature type="region of interest" description="Disordered" evidence="1">
    <location>
        <begin position="505"/>
        <end position="538"/>
    </location>
</feature>
<dbReference type="Gramene" id="GBG89931">
    <property type="protein sequence ID" value="GBG89931"/>
    <property type="gene ID" value="CBR_g49781"/>
</dbReference>
<dbReference type="EMBL" id="BFEA01000772">
    <property type="protein sequence ID" value="GBG89931.1"/>
    <property type="molecule type" value="Genomic_DNA"/>
</dbReference>
<dbReference type="GO" id="GO:0016485">
    <property type="term" value="P:protein processing"/>
    <property type="evidence" value="ECO:0007669"/>
    <property type="project" value="InterPro"/>
</dbReference>
<reference evidence="2 3" key="1">
    <citation type="journal article" date="2018" name="Cell">
        <title>The Chara Genome: Secondary Complexity and Implications for Plant Terrestrialization.</title>
        <authorList>
            <person name="Nishiyama T."/>
            <person name="Sakayama H."/>
            <person name="Vries J.D."/>
            <person name="Buschmann H."/>
            <person name="Saint-Marcoux D."/>
            <person name="Ullrich K.K."/>
            <person name="Haas F.B."/>
            <person name="Vanderstraeten L."/>
            <person name="Becker D."/>
            <person name="Lang D."/>
            <person name="Vosolsobe S."/>
            <person name="Rombauts S."/>
            <person name="Wilhelmsson P.K.I."/>
            <person name="Janitza P."/>
            <person name="Kern R."/>
            <person name="Heyl A."/>
            <person name="Rumpler F."/>
            <person name="Villalobos L.I.A.C."/>
            <person name="Clay J.M."/>
            <person name="Skokan R."/>
            <person name="Toyoda A."/>
            <person name="Suzuki Y."/>
            <person name="Kagoshima H."/>
            <person name="Schijlen E."/>
            <person name="Tajeshwar N."/>
            <person name="Catarino B."/>
            <person name="Hetherington A.J."/>
            <person name="Saltykova A."/>
            <person name="Bonnot C."/>
            <person name="Breuninger H."/>
            <person name="Symeonidi A."/>
            <person name="Radhakrishnan G.V."/>
            <person name="Van Nieuwerburgh F."/>
            <person name="Deforce D."/>
            <person name="Chang C."/>
            <person name="Karol K.G."/>
            <person name="Hedrich R."/>
            <person name="Ulvskov P."/>
            <person name="Glockner G."/>
            <person name="Delwiche C.F."/>
            <person name="Petrasek J."/>
            <person name="Van de Peer Y."/>
            <person name="Friml J."/>
            <person name="Beilby M."/>
            <person name="Dolan L."/>
            <person name="Kohara Y."/>
            <person name="Sugano S."/>
            <person name="Fujiyama A."/>
            <person name="Delaux P.-M."/>
            <person name="Quint M."/>
            <person name="TheiBen G."/>
            <person name="Hagemann M."/>
            <person name="Harholt J."/>
            <person name="Dunand C."/>
            <person name="Zachgo S."/>
            <person name="Langdale J."/>
            <person name="Maumus F."/>
            <person name="Straeten D.V.D."/>
            <person name="Gould S.B."/>
            <person name="Rensing S.A."/>
        </authorList>
    </citation>
    <scope>NUCLEOTIDE SEQUENCE [LARGE SCALE GENOMIC DNA]</scope>
    <source>
        <strain evidence="2 3">S276</strain>
    </source>
</reference>
<dbReference type="AlphaFoldDB" id="A0A388M5U6"/>
<dbReference type="GO" id="GO:0005777">
    <property type="term" value="C:peroxisome"/>
    <property type="evidence" value="ECO:0007669"/>
    <property type="project" value="InterPro"/>
</dbReference>
<name>A0A388M5U6_CHABU</name>
<dbReference type="InterPro" id="IPR039245">
    <property type="entry name" value="TYSND1/DEG15"/>
</dbReference>